<evidence type="ECO:0000256" key="1">
    <source>
        <dbReference type="SAM" id="MobiDB-lite"/>
    </source>
</evidence>
<accession>A0A8J3WQY6</accession>
<dbReference type="AlphaFoldDB" id="A0A8J3WQY6"/>
<dbReference type="EMBL" id="BOOK01000005">
    <property type="protein sequence ID" value="GIH98988.1"/>
    <property type="molecule type" value="Genomic_DNA"/>
</dbReference>
<feature type="compositionally biased region" description="Basic and acidic residues" evidence="1">
    <location>
        <begin position="67"/>
        <end position="81"/>
    </location>
</feature>
<evidence type="ECO:0000313" key="3">
    <source>
        <dbReference type="Proteomes" id="UP000634476"/>
    </source>
</evidence>
<feature type="compositionally biased region" description="Basic and acidic residues" evidence="1">
    <location>
        <begin position="92"/>
        <end position="105"/>
    </location>
</feature>
<organism evidence="2 3">
    <name type="scientific">Planobispora takensis</name>
    <dbReference type="NCBI Taxonomy" id="1367882"/>
    <lineage>
        <taxon>Bacteria</taxon>
        <taxon>Bacillati</taxon>
        <taxon>Actinomycetota</taxon>
        <taxon>Actinomycetes</taxon>
        <taxon>Streptosporangiales</taxon>
        <taxon>Streptosporangiaceae</taxon>
        <taxon>Planobispora</taxon>
    </lineage>
</organism>
<feature type="compositionally biased region" description="Low complexity" evidence="1">
    <location>
        <begin position="229"/>
        <end position="246"/>
    </location>
</feature>
<sequence>MSVPDLFRTVAGKAKDLPLHMLQTALSGVGQALLLGDRVRSRLKRLAGNDEELEETTRPTAADQLAETDKPAEDKPARREPVIFAPAKPKPKPAESEPEPVKAETAEAETEPAAVKAETVKPEPAKAETVKPEPVKAESAAETEPAAVATAEPAATESNGAKARPEPVIFAPAKPKPAETEPEPAAEIAAPPAVKVEVAEVEVAKPETADAAAVEVVKTRPAKPRTAKPKAATAAKSTTSRSTKAAKAADEPESGTGTADAVEAGVAAVPAEPLPGYAELTVASLRARMRGKSAEQIRDLIAYEKATSARPEVVRMFENRLTKLEAGQ</sequence>
<feature type="compositionally biased region" description="Basic and acidic residues" evidence="1">
    <location>
        <begin position="118"/>
        <end position="136"/>
    </location>
</feature>
<feature type="region of interest" description="Disordered" evidence="1">
    <location>
        <begin position="215"/>
        <end position="261"/>
    </location>
</feature>
<evidence type="ECO:0000313" key="2">
    <source>
        <dbReference type="EMBL" id="GIH98988.1"/>
    </source>
</evidence>
<protein>
    <submittedName>
        <fullName evidence="2">Uncharacterized protein</fullName>
    </submittedName>
</protein>
<gene>
    <name evidence="2" type="ORF">Pta02_09970</name>
</gene>
<dbReference type="Proteomes" id="UP000634476">
    <property type="component" value="Unassembled WGS sequence"/>
</dbReference>
<reference evidence="2" key="1">
    <citation type="submission" date="2021-01" db="EMBL/GenBank/DDBJ databases">
        <title>Whole genome shotgun sequence of Planobispora takensis NBRC 109077.</title>
        <authorList>
            <person name="Komaki H."/>
            <person name="Tamura T."/>
        </authorList>
    </citation>
    <scope>NUCLEOTIDE SEQUENCE</scope>
    <source>
        <strain evidence="2">NBRC 109077</strain>
    </source>
</reference>
<feature type="compositionally biased region" description="Low complexity" evidence="1">
    <location>
        <begin position="137"/>
        <end position="158"/>
    </location>
</feature>
<feature type="region of interest" description="Disordered" evidence="1">
    <location>
        <begin position="46"/>
        <end position="167"/>
    </location>
</feature>
<name>A0A8J3WQY6_9ACTN</name>
<keyword evidence="3" id="KW-1185">Reference proteome</keyword>
<proteinExistence type="predicted"/>
<dbReference type="RefSeq" id="WP_203873457.1">
    <property type="nucleotide sequence ID" value="NZ_BOOK01000005.1"/>
</dbReference>
<comment type="caution">
    <text evidence="2">The sequence shown here is derived from an EMBL/GenBank/DDBJ whole genome shotgun (WGS) entry which is preliminary data.</text>
</comment>